<dbReference type="Proteomes" id="UP000478546">
    <property type="component" value="Unassembled WGS sequence"/>
</dbReference>
<evidence type="ECO:0000256" key="1">
    <source>
        <dbReference type="SAM" id="SignalP"/>
    </source>
</evidence>
<evidence type="ECO:0000313" key="2">
    <source>
        <dbReference type="EMBL" id="NDK55865.1"/>
    </source>
</evidence>
<reference evidence="2 3" key="1">
    <citation type="submission" date="2020-01" db="EMBL/GenBank/DDBJ databases">
        <authorList>
            <person name="Kim M.K."/>
        </authorList>
    </citation>
    <scope>NUCLEOTIDE SEQUENCE [LARGE SCALE GENOMIC DNA]</scope>
    <source>
        <strain evidence="2 3">BT213</strain>
    </source>
</reference>
<dbReference type="Pfam" id="PF11751">
    <property type="entry name" value="PorP_SprF"/>
    <property type="match status" value="1"/>
</dbReference>
<dbReference type="InterPro" id="IPR019861">
    <property type="entry name" value="PorP/SprF_Bacteroidetes"/>
</dbReference>
<name>A0A6B2GYD0_9BACT</name>
<feature type="chain" id="PRO_5025624090" evidence="1">
    <location>
        <begin position="20"/>
        <end position="326"/>
    </location>
</feature>
<accession>A0A6B2GYD0</accession>
<proteinExistence type="predicted"/>
<dbReference type="AlphaFoldDB" id="A0A6B2GYD0"/>
<organism evidence="2 3">
    <name type="scientific">Pontibacter fetidus</name>
    <dbReference type="NCBI Taxonomy" id="2700082"/>
    <lineage>
        <taxon>Bacteria</taxon>
        <taxon>Pseudomonadati</taxon>
        <taxon>Bacteroidota</taxon>
        <taxon>Cytophagia</taxon>
        <taxon>Cytophagales</taxon>
        <taxon>Hymenobacteraceae</taxon>
        <taxon>Pontibacter</taxon>
    </lineage>
</organism>
<feature type="signal peptide" evidence="1">
    <location>
        <begin position="1"/>
        <end position="19"/>
    </location>
</feature>
<evidence type="ECO:0000313" key="3">
    <source>
        <dbReference type="Proteomes" id="UP000478546"/>
    </source>
</evidence>
<sequence length="326" mass="36820">MKRYILLIFLAFYSLLATAQTRKYVGNFSQLRTFYNPSLTAQEGSRFTTLYRNQWTGFEDAPKTIFATAELNLSDLKKSKGYQLENQSEQTTALQHGLGLLLYRDSFGPYSETQVNLSYGSGINLSENVMLRWGSAVTYTLLSLDGNKLTVDQENDPKYSRLLGQNNRSGKMDLNLGLTLAGRNFYVGYAMQDITQSKLMKSGDAFMEDLYARKHIGLAGIRTNITDAMGLVLNGLYQYDKQEEATIEGQVKAVYQNIFWAGAGYRHNQAYSATAGFRLNKLQISYLYESPIADAATIDKPSNEITLAYQLRAIKSLPHRKQLQVW</sequence>
<protein>
    <submittedName>
        <fullName evidence="2">Type IX secretion system membrane protein PorP/SprF</fullName>
    </submittedName>
</protein>
<comment type="caution">
    <text evidence="2">The sequence shown here is derived from an EMBL/GenBank/DDBJ whole genome shotgun (WGS) entry which is preliminary data.</text>
</comment>
<dbReference type="NCBIfam" id="TIGR03519">
    <property type="entry name" value="T9SS_PorP_fam"/>
    <property type="match status" value="1"/>
</dbReference>
<keyword evidence="1" id="KW-0732">Signal</keyword>
<dbReference type="RefSeq" id="WP_162345924.1">
    <property type="nucleotide sequence ID" value="NZ_JAAEAA010000008.1"/>
</dbReference>
<dbReference type="EMBL" id="JAAEAA010000008">
    <property type="protein sequence ID" value="NDK55865.1"/>
    <property type="molecule type" value="Genomic_DNA"/>
</dbReference>
<gene>
    <name evidence="2" type="ORF">GWO68_08050</name>
</gene>
<keyword evidence="3" id="KW-1185">Reference proteome</keyword>